<evidence type="ECO:0000256" key="7">
    <source>
        <dbReference type="ARBA" id="ARBA00023170"/>
    </source>
</evidence>
<dbReference type="GO" id="GO:0004984">
    <property type="term" value="F:olfactory receptor activity"/>
    <property type="evidence" value="ECO:0007669"/>
    <property type="project" value="InterPro"/>
</dbReference>
<feature type="non-terminal residue" evidence="9">
    <location>
        <position position="1"/>
    </location>
</feature>
<protein>
    <submittedName>
        <fullName evidence="9">Uncharacterized protein</fullName>
    </submittedName>
</protein>
<keyword evidence="6" id="KW-0472">Membrane</keyword>
<dbReference type="AlphaFoldDB" id="E2A7D9"/>
<dbReference type="EMBL" id="GL437329">
    <property type="protein sequence ID" value="EFN70636.1"/>
    <property type="molecule type" value="Genomic_DNA"/>
</dbReference>
<evidence type="ECO:0000256" key="8">
    <source>
        <dbReference type="ARBA" id="ARBA00023224"/>
    </source>
</evidence>
<keyword evidence="2" id="KW-0716">Sensory transduction</keyword>
<reference evidence="9 10" key="1">
    <citation type="journal article" date="2010" name="Science">
        <title>Genomic comparison of the ants Camponotus floridanus and Harpegnathos saltator.</title>
        <authorList>
            <person name="Bonasio R."/>
            <person name="Zhang G."/>
            <person name="Ye C."/>
            <person name="Mutti N.S."/>
            <person name="Fang X."/>
            <person name="Qin N."/>
            <person name="Donahue G."/>
            <person name="Yang P."/>
            <person name="Li Q."/>
            <person name="Li C."/>
            <person name="Zhang P."/>
            <person name="Huang Z."/>
            <person name="Berger S.L."/>
            <person name="Reinberg D."/>
            <person name="Wang J."/>
            <person name="Liebig J."/>
        </authorList>
    </citation>
    <scope>NUCLEOTIDE SEQUENCE [LARGE SCALE GENOMIC DNA]</scope>
    <source>
        <strain evidence="10">C129</strain>
    </source>
</reference>
<evidence type="ECO:0000256" key="3">
    <source>
        <dbReference type="ARBA" id="ARBA00022692"/>
    </source>
</evidence>
<dbReference type="InParanoid" id="E2A7D9"/>
<feature type="non-terminal residue" evidence="9">
    <location>
        <position position="52"/>
    </location>
</feature>
<keyword evidence="3" id="KW-0812">Transmembrane</keyword>
<dbReference type="GO" id="GO:0005549">
    <property type="term" value="F:odorant binding"/>
    <property type="evidence" value="ECO:0007669"/>
    <property type="project" value="InterPro"/>
</dbReference>
<comment type="subcellular location">
    <subcellularLocation>
        <location evidence="1">Membrane</location>
        <topology evidence="1">Multi-pass membrane protein</topology>
    </subcellularLocation>
</comment>
<evidence type="ECO:0000313" key="10">
    <source>
        <dbReference type="Proteomes" id="UP000000311"/>
    </source>
</evidence>
<organism evidence="10">
    <name type="scientific">Camponotus floridanus</name>
    <name type="common">Florida carpenter ant</name>
    <dbReference type="NCBI Taxonomy" id="104421"/>
    <lineage>
        <taxon>Eukaryota</taxon>
        <taxon>Metazoa</taxon>
        <taxon>Ecdysozoa</taxon>
        <taxon>Arthropoda</taxon>
        <taxon>Hexapoda</taxon>
        <taxon>Insecta</taxon>
        <taxon>Pterygota</taxon>
        <taxon>Neoptera</taxon>
        <taxon>Endopterygota</taxon>
        <taxon>Hymenoptera</taxon>
        <taxon>Apocrita</taxon>
        <taxon>Aculeata</taxon>
        <taxon>Formicoidea</taxon>
        <taxon>Formicidae</taxon>
        <taxon>Formicinae</taxon>
        <taxon>Camponotus</taxon>
    </lineage>
</organism>
<keyword evidence="7" id="KW-0675">Receptor</keyword>
<accession>E2A7D9</accession>
<dbReference type="OrthoDB" id="6765072at2759"/>
<keyword evidence="10" id="KW-1185">Reference proteome</keyword>
<name>E2A7D9_CAMFO</name>
<proteinExistence type="predicted"/>
<sequence length="52" mass="6096">EEVYKAACELKWYMMEPKKARNLLTIMICTNRPMYLTAGKLFPMTMATFCNV</sequence>
<dbReference type="Proteomes" id="UP000000311">
    <property type="component" value="Unassembled WGS sequence"/>
</dbReference>
<keyword evidence="5" id="KW-1133">Transmembrane helix</keyword>
<dbReference type="Pfam" id="PF02949">
    <property type="entry name" value="7tm_6"/>
    <property type="match status" value="1"/>
</dbReference>
<gene>
    <name evidence="9" type="ORF">EAG_03825</name>
</gene>
<evidence type="ECO:0000256" key="4">
    <source>
        <dbReference type="ARBA" id="ARBA00022725"/>
    </source>
</evidence>
<evidence type="ECO:0000256" key="5">
    <source>
        <dbReference type="ARBA" id="ARBA00022989"/>
    </source>
</evidence>
<evidence type="ECO:0000313" key="9">
    <source>
        <dbReference type="EMBL" id="EFN70636.1"/>
    </source>
</evidence>
<keyword evidence="8" id="KW-0807">Transducer</keyword>
<keyword evidence="4" id="KW-0552">Olfaction</keyword>
<dbReference type="InterPro" id="IPR004117">
    <property type="entry name" value="7tm6_olfct_rcpt"/>
</dbReference>
<dbReference type="GO" id="GO:0016020">
    <property type="term" value="C:membrane"/>
    <property type="evidence" value="ECO:0007669"/>
    <property type="project" value="UniProtKB-SubCell"/>
</dbReference>
<evidence type="ECO:0000256" key="1">
    <source>
        <dbReference type="ARBA" id="ARBA00004141"/>
    </source>
</evidence>
<evidence type="ECO:0000256" key="6">
    <source>
        <dbReference type="ARBA" id="ARBA00023136"/>
    </source>
</evidence>
<evidence type="ECO:0000256" key="2">
    <source>
        <dbReference type="ARBA" id="ARBA00022606"/>
    </source>
</evidence>
<dbReference type="GO" id="GO:0007165">
    <property type="term" value="P:signal transduction"/>
    <property type="evidence" value="ECO:0007669"/>
    <property type="project" value="UniProtKB-KW"/>
</dbReference>